<comment type="caution">
    <text evidence="1">The sequence shown here is derived from an EMBL/GenBank/DDBJ whole genome shotgun (WGS) entry which is preliminary data.</text>
</comment>
<protein>
    <submittedName>
        <fullName evidence="1">33986_t:CDS:1</fullName>
    </submittedName>
</protein>
<organism evidence="1 2">
    <name type="scientific">Gigaspora margarita</name>
    <dbReference type="NCBI Taxonomy" id="4874"/>
    <lineage>
        <taxon>Eukaryota</taxon>
        <taxon>Fungi</taxon>
        <taxon>Fungi incertae sedis</taxon>
        <taxon>Mucoromycota</taxon>
        <taxon>Glomeromycotina</taxon>
        <taxon>Glomeromycetes</taxon>
        <taxon>Diversisporales</taxon>
        <taxon>Gigasporaceae</taxon>
        <taxon>Gigaspora</taxon>
    </lineage>
</organism>
<evidence type="ECO:0000313" key="2">
    <source>
        <dbReference type="Proteomes" id="UP000789901"/>
    </source>
</evidence>
<dbReference type="Proteomes" id="UP000789901">
    <property type="component" value="Unassembled WGS sequence"/>
</dbReference>
<evidence type="ECO:0000313" key="1">
    <source>
        <dbReference type="EMBL" id="CAG8800656.1"/>
    </source>
</evidence>
<reference evidence="1 2" key="1">
    <citation type="submission" date="2021-06" db="EMBL/GenBank/DDBJ databases">
        <authorList>
            <person name="Kallberg Y."/>
            <person name="Tangrot J."/>
            <person name="Rosling A."/>
        </authorList>
    </citation>
    <scope>NUCLEOTIDE SEQUENCE [LARGE SCALE GENOMIC DNA]</scope>
    <source>
        <strain evidence="1 2">120-4 pot B 10/14</strain>
    </source>
</reference>
<keyword evidence="2" id="KW-1185">Reference proteome</keyword>
<dbReference type="EMBL" id="CAJVQB010022916">
    <property type="protein sequence ID" value="CAG8800656.1"/>
    <property type="molecule type" value="Genomic_DNA"/>
</dbReference>
<name>A0ABN7VWC2_GIGMA</name>
<accession>A0ABN7VWC2</accession>
<sequence>KGLKPSGKKATWFRELETKIISEPLTRKIRQELMKVGKNLYAVKILIQPVSNDKRKKEWTLFKESGKTEIVRISKKRVKNKIEIEHWNRDDNKENSIQEGPKLKRYQGCNNEQKEQSKGCLLQKNFKSNKKAIDKKLIGKSNEKGERELLVPIKLFNFKSSINEVTTEQLKKEPAVSYLVIEPLEERILKECIKGKEVIDELLTITRKLIRKR</sequence>
<proteinExistence type="predicted"/>
<gene>
    <name evidence="1" type="ORF">GMARGA_LOCUS23014</name>
</gene>
<feature type="non-terminal residue" evidence="1">
    <location>
        <position position="1"/>
    </location>
</feature>